<dbReference type="Pfam" id="PF00651">
    <property type="entry name" value="BTB"/>
    <property type="match status" value="1"/>
</dbReference>
<dbReference type="EMBL" id="CM035426">
    <property type="protein sequence ID" value="KAH7315160.1"/>
    <property type="molecule type" value="Genomic_DNA"/>
</dbReference>
<accession>A0A8T2SAY0</accession>
<feature type="compositionally biased region" description="Basic residues" evidence="3">
    <location>
        <begin position="630"/>
        <end position="640"/>
    </location>
</feature>
<dbReference type="SUPFAM" id="SSF54695">
    <property type="entry name" value="POZ domain"/>
    <property type="match status" value="1"/>
</dbReference>
<evidence type="ECO:0000256" key="3">
    <source>
        <dbReference type="SAM" id="MobiDB-lite"/>
    </source>
</evidence>
<dbReference type="OMA" id="ISAMEYW"/>
<name>A0A8T2SAY0_CERRI</name>
<comment type="caution">
    <text evidence="6">The sequence shown here is derived from an EMBL/GenBank/DDBJ whole genome shotgun (WGS) entry which is preliminary data.</text>
</comment>
<dbReference type="AlphaFoldDB" id="A0A8T2SAY0"/>
<evidence type="ECO:0000256" key="2">
    <source>
        <dbReference type="ARBA" id="ARBA00022786"/>
    </source>
</evidence>
<protein>
    <recommendedName>
        <fullName evidence="8">Phototropic-responsive NPH3 family protein</fullName>
    </recommendedName>
</protein>
<dbReference type="InterPro" id="IPR027356">
    <property type="entry name" value="NPH3_dom"/>
</dbReference>
<comment type="pathway">
    <text evidence="1">Protein modification; protein ubiquitination.</text>
</comment>
<evidence type="ECO:0000259" key="4">
    <source>
        <dbReference type="PROSITE" id="PS50097"/>
    </source>
</evidence>
<dbReference type="InterPro" id="IPR043454">
    <property type="entry name" value="NPH3/RPT2-like"/>
</dbReference>
<sequence length="640" mass="71723">MKQYECLNQWACAQDFSEICMSCRFCSPGLPSDVTIQVQEMSFHLHKFPLVARSRRLARILNEAPTQKDDQGFNVTLHDIPGGADAFELAASFCYGFHFELTSSNVVRALCAAEYLEMYEDLGEGNLKATAEEFLNEVVLHNFRECVLALRSCEAVLPYAEALGIITSCIDAAASMVCIDYSNLEWPMLHSPGGSLLWNGISTGAMPKKACSDWWYEDLTVLPLAFIEKIIRAVEARGMKPQCIAGAVMCFAKKHLSALNNRWQGVCTQSNNMELRSSEGEQKHMLETIESMLPTEKGILPTNFLSALLRSAIILNANPDCKGRLEKRIGLQLEQATLKDLLLPNMSYNSETLYDIDRVQRIFEHFLLLDQSTEGLVSPSSVQDGMMSPPPLTPLMIVARLADEYLAEVAPDVNLKLSKFLSVAEVLPEYSRITDDGLYRAIDIFLKARPWLKEKEREQLCRIMDCQKLSLEACTHAAQNERLPLRVVVQVLFFEQLQLRTAIANCFMMSDTSRALQNQSIVNGLLGAPSSDSMKGLDSFTNLHAGAEHEDQTLKMDMDDMRLRMCELEKECSGMRAELQKLGKMKGHRRLMAVLMGRKFRAQLCRARGMVFQNRTGSGGKKPSPAHSSGFRHRRSSSVS</sequence>
<evidence type="ECO:0000313" key="6">
    <source>
        <dbReference type="EMBL" id="KAH7315160.1"/>
    </source>
</evidence>
<dbReference type="SMART" id="SM00225">
    <property type="entry name" value="BTB"/>
    <property type="match status" value="1"/>
</dbReference>
<dbReference type="PROSITE" id="PS51649">
    <property type="entry name" value="NPH3"/>
    <property type="match status" value="1"/>
</dbReference>
<keyword evidence="2" id="KW-0833">Ubl conjugation pathway</keyword>
<evidence type="ECO:0000256" key="1">
    <source>
        <dbReference type="ARBA" id="ARBA00004906"/>
    </source>
</evidence>
<dbReference type="Proteomes" id="UP000825935">
    <property type="component" value="Chromosome 21"/>
</dbReference>
<reference evidence="6" key="1">
    <citation type="submission" date="2021-08" db="EMBL/GenBank/DDBJ databases">
        <title>WGS assembly of Ceratopteris richardii.</title>
        <authorList>
            <person name="Marchant D.B."/>
            <person name="Chen G."/>
            <person name="Jenkins J."/>
            <person name="Shu S."/>
            <person name="Leebens-Mack J."/>
            <person name="Grimwood J."/>
            <person name="Schmutz J."/>
            <person name="Soltis P."/>
            <person name="Soltis D."/>
            <person name="Chen Z.-H."/>
        </authorList>
    </citation>
    <scope>NUCLEOTIDE SEQUENCE</scope>
    <source>
        <strain evidence="6">Whitten #5841</strain>
        <tissue evidence="6">Leaf</tissue>
    </source>
</reference>
<dbReference type="PANTHER" id="PTHR32370">
    <property type="entry name" value="OS12G0117600 PROTEIN"/>
    <property type="match status" value="1"/>
</dbReference>
<keyword evidence="7" id="KW-1185">Reference proteome</keyword>
<dbReference type="OrthoDB" id="624345at2759"/>
<evidence type="ECO:0008006" key="8">
    <source>
        <dbReference type="Google" id="ProtNLM"/>
    </source>
</evidence>
<feature type="domain" description="BTB" evidence="4">
    <location>
        <begin position="32"/>
        <end position="103"/>
    </location>
</feature>
<evidence type="ECO:0000313" key="7">
    <source>
        <dbReference type="Proteomes" id="UP000825935"/>
    </source>
</evidence>
<dbReference type="InterPro" id="IPR000210">
    <property type="entry name" value="BTB/POZ_dom"/>
</dbReference>
<dbReference type="InterPro" id="IPR011333">
    <property type="entry name" value="SKP1/BTB/POZ_sf"/>
</dbReference>
<dbReference type="PROSITE" id="PS50097">
    <property type="entry name" value="BTB"/>
    <property type="match status" value="1"/>
</dbReference>
<dbReference type="Pfam" id="PF03000">
    <property type="entry name" value="NPH3"/>
    <property type="match status" value="1"/>
</dbReference>
<dbReference type="Gene3D" id="3.30.710.10">
    <property type="entry name" value="Potassium Channel Kv1.1, Chain A"/>
    <property type="match status" value="1"/>
</dbReference>
<feature type="region of interest" description="Disordered" evidence="3">
    <location>
        <begin position="613"/>
        <end position="640"/>
    </location>
</feature>
<organism evidence="6 7">
    <name type="scientific">Ceratopteris richardii</name>
    <name type="common">Triangle waterfern</name>
    <dbReference type="NCBI Taxonomy" id="49495"/>
    <lineage>
        <taxon>Eukaryota</taxon>
        <taxon>Viridiplantae</taxon>
        <taxon>Streptophyta</taxon>
        <taxon>Embryophyta</taxon>
        <taxon>Tracheophyta</taxon>
        <taxon>Polypodiopsida</taxon>
        <taxon>Polypodiidae</taxon>
        <taxon>Polypodiales</taxon>
        <taxon>Pteridineae</taxon>
        <taxon>Pteridaceae</taxon>
        <taxon>Parkerioideae</taxon>
        <taxon>Ceratopteris</taxon>
    </lineage>
</organism>
<feature type="domain" description="NPH3" evidence="5">
    <location>
        <begin position="213"/>
        <end position="498"/>
    </location>
</feature>
<gene>
    <name evidence="6" type="ORF">KP509_21G036600</name>
</gene>
<evidence type="ECO:0000259" key="5">
    <source>
        <dbReference type="PROSITE" id="PS51649"/>
    </source>
</evidence>
<proteinExistence type="predicted"/>